<feature type="domain" description="Gem-associated protein 5 TPR" evidence="2">
    <location>
        <begin position="2"/>
        <end position="46"/>
    </location>
</feature>
<dbReference type="InterPro" id="IPR056421">
    <property type="entry name" value="TPR_GEMI5"/>
</dbReference>
<organism evidence="3">
    <name type="scientific">Octopus bimaculoides</name>
    <name type="common">California two-spotted octopus</name>
    <dbReference type="NCBI Taxonomy" id="37653"/>
    <lineage>
        <taxon>Eukaryota</taxon>
        <taxon>Metazoa</taxon>
        <taxon>Spiralia</taxon>
        <taxon>Lophotrochozoa</taxon>
        <taxon>Mollusca</taxon>
        <taxon>Cephalopoda</taxon>
        <taxon>Coleoidea</taxon>
        <taxon>Octopodiformes</taxon>
        <taxon>Octopoda</taxon>
        <taxon>Incirrata</taxon>
        <taxon>Octopodidae</taxon>
        <taxon>Octopus</taxon>
    </lineage>
</organism>
<dbReference type="Pfam" id="PF23774">
    <property type="entry name" value="TPR_GEMI5"/>
    <property type="match status" value="1"/>
</dbReference>
<dbReference type="AlphaFoldDB" id="A0A0L8I5Q3"/>
<evidence type="ECO:0000256" key="1">
    <source>
        <dbReference type="SAM" id="Phobius"/>
    </source>
</evidence>
<dbReference type="EMBL" id="KQ416583">
    <property type="protein sequence ID" value="KOF96370.1"/>
    <property type="molecule type" value="Genomic_DNA"/>
</dbReference>
<evidence type="ECO:0000313" key="3">
    <source>
        <dbReference type="EMBL" id="KOF96370.1"/>
    </source>
</evidence>
<proteinExistence type="predicted"/>
<accession>A0A0L8I5Q3</accession>
<reference evidence="3" key="1">
    <citation type="submission" date="2015-07" db="EMBL/GenBank/DDBJ databases">
        <title>MeaNS - Measles Nucleotide Surveillance Program.</title>
        <authorList>
            <person name="Tran T."/>
            <person name="Druce J."/>
        </authorList>
    </citation>
    <scope>NUCLEOTIDE SEQUENCE</scope>
    <source>
        <strain evidence="3">UCB-OBI-ISO-001</strain>
        <tissue evidence="3">Gonad</tissue>
    </source>
</reference>
<feature type="transmembrane region" description="Helical" evidence="1">
    <location>
        <begin position="74"/>
        <end position="93"/>
    </location>
</feature>
<keyword evidence="1" id="KW-0472">Membrane</keyword>
<protein>
    <recommendedName>
        <fullName evidence="2">Gem-associated protein 5 TPR domain-containing protein</fullName>
    </recommendedName>
</protein>
<dbReference type="OrthoDB" id="7326421at2759"/>
<evidence type="ECO:0000259" key="2">
    <source>
        <dbReference type="Pfam" id="PF23774"/>
    </source>
</evidence>
<feature type="non-terminal residue" evidence="3">
    <location>
        <position position="1"/>
    </location>
</feature>
<keyword evidence="1" id="KW-1133">Transmembrane helix</keyword>
<keyword evidence="1" id="KW-0812">Transmembrane</keyword>
<sequence>QSHIDHDNMEYHLHMEIWKGNITTALTWAKEREELSDWLVAMAPLVYQPLVVVFDDDDDDDDVMMMMMMMTVTVALLMVMVVVVTLMTIMAVVMTMTVVVVVMMMMMMMMMIFVLIRVSSYELINLLLRNC</sequence>
<name>A0A0L8I5Q3_OCTBM</name>
<feature type="transmembrane region" description="Helical" evidence="1">
    <location>
        <begin position="99"/>
        <end position="119"/>
    </location>
</feature>
<gene>
    <name evidence="3" type="ORF">OCBIM_22035374mg</name>
</gene>